<sequence length="350" mass="39998">MERGMERVASGWVDVLEWLSPLADGDEESVEVERERRTTYLSAVLDELEAVNSRRPTRFVYLPETAFTDAGVESEEERLREVERQEREKKEAEFEEWVESIMGVAGSQARRGEEGADEEDAREKRRRMLDQPMGGGGETFRKALRTQWDAMYDSSKGGVMGNVAREWGNIAAKYGGDEDKKHAEEGLPEPVQIMAAHHLRSQLSATLDLLRPRDSRFAYRKNEEAEILPPSMRGMTEEYMHVFQRAVKIDQRARRWADSLLDVLVPSSRLPSRVKPRQLDFKSRIHLLRASPLPSFLKSLNELFKLPSDPAHWRPSLSKHDLSNALFSLQEKALQGKVGEEARGEYASES</sequence>
<comment type="caution">
    <text evidence="2">The sequence shown here is derived from an EMBL/GenBank/DDBJ whole genome shotgun (WGS) entry which is preliminary data.</text>
</comment>
<name>A0A511KQC9_RHOTO</name>
<gene>
    <name evidence="2" type="ORF">Rt10032_c22g6606</name>
</gene>
<reference evidence="2 3" key="1">
    <citation type="submission" date="2019-07" db="EMBL/GenBank/DDBJ databases">
        <title>Rhodotorula toruloides NBRC10032 genome sequencing.</title>
        <authorList>
            <person name="Shida Y."/>
            <person name="Takaku H."/>
            <person name="Ogasawara W."/>
            <person name="Mori K."/>
        </authorList>
    </citation>
    <scope>NUCLEOTIDE SEQUENCE [LARGE SCALE GENOMIC DNA]</scope>
    <source>
        <strain evidence="2 3">NBRC10032</strain>
    </source>
</reference>
<dbReference type="OrthoDB" id="2528145at2759"/>
<accession>A0A511KQC9</accession>
<feature type="region of interest" description="Disordered" evidence="1">
    <location>
        <begin position="106"/>
        <end position="139"/>
    </location>
</feature>
<evidence type="ECO:0000313" key="3">
    <source>
        <dbReference type="Proteomes" id="UP000321518"/>
    </source>
</evidence>
<dbReference type="AlphaFoldDB" id="A0A511KQC9"/>
<evidence type="ECO:0000313" key="2">
    <source>
        <dbReference type="EMBL" id="GEM12589.1"/>
    </source>
</evidence>
<proteinExistence type="predicted"/>
<evidence type="ECO:0000256" key="1">
    <source>
        <dbReference type="SAM" id="MobiDB-lite"/>
    </source>
</evidence>
<dbReference type="Proteomes" id="UP000321518">
    <property type="component" value="Unassembled WGS sequence"/>
</dbReference>
<dbReference type="EMBL" id="BJWK01000022">
    <property type="protein sequence ID" value="GEM12589.1"/>
    <property type="molecule type" value="Genomic_DNA"/>
</dbReference>
<protein>
    <submittedName>
        <fullName evidence="2">Plus agglutinin</fullName>
    </submittedName>
</protein>
<organism evidence="2 3">
    <name type="scientific">Rhodotorula toruloides</name>
    <name type="common">Yeast</name>
    <name type="synonym">Rhodosporidium toruloides</name>
    <dbReference type="NCBI Taxonomy" id="5286"/>
    <lineage>
        <taxon>Eukaryota</taxon>
        <taxon>Fungi</taxon>
        <taxon>Dikarya</taxon>
        <taxon>Basidiomycota</taxon>
        <taxon>Pucciniomycotina</taxon>
        <taxon>Microbotryomycetes</taxon>
        <taxon>Sporidiobolales</taxon>
        <taxon>Sporidiobolaceae</taxon>
        <taxon>Rhodotorula</taxon>
    </lineage>
</organism>